<dbReference type="Pfam" id="PF12693">
    <property type="entry name" value="GspL_C"/>
    <property type="match status" value="1"/>
</dbReference>
<keyword evidence="14" id="KW-1185">Reference proteome</keyword>
<keyword evidence="7 10" id="KW-0653">Protein transport</keyword>
<evidence type="ECO:0000256" key="7">
    <source>
        <dbReference type="ARBA" id="ARBA00022927"/>
    </source>
</evidence>
<dbReference type="InterPro" id="IPR025691">
    <property type="entry name" value="GspL_pp_dom"/>
</dbReference>
<evidence type="ECO:0000259" key="11">
    <source>
        <dbReference type="Pfam" id="PF05134"/>
    </source>
</evidence>
<evidence type="ECO:0000256" key="10">
    <source>
        <dbReference type="PIRNR" id="PIRNR015761"/>
    </source>
</evidence>
<dbReference type="Pfam" id="PF05134">
    <property type="entry name" value="T2SSL"/>
    <property type="match status" value="1"/>
</dbReference>
<dbReference type="NCBIfam" id="TIGR01709">
    <property type="entry name" value="typeII_sec_gspL"/>
    <property type="match status" value="1"/>
</dbReference>
<gene>
    <name evidence="13" type="primary">gspL</name>
    <name evidence="13" type="ORF">RYS15_10580</name>
</gene>
<proteinExistence type="inferred from homology"/>
<comment type="function">
    <text evidence="10">Inner membrane component of the type II secretion system required for the energy-dependent secretion of extracellular factors such as proteases and toxins from the periplasm.</text>
</comment>
<name>A0ABU3VXY2_9GAMM</name>
<feature type="domain" description="GspL periplasmic" evidence="12">
    <location>
        <begin position="276"/>
        <end position="432"/>
    </location>
</feature>
<keyword evidence="3 10" id="KW-0813">Transport</keyword>
<reference evidence="13 14" key="1">
    <citation type="submission" date="2023-10" db="EMBL/GenBank/DDBJ databases">
        <title>Characteristics and mechanism of a salt-tolerant marine origin heterotrophic nitrifying- aerobic denitrifying bacteria Marinobacter xestospongiae HN1.</title>
        <authorList>
            <person name="Qi R."/>
        </authorList>
    </citation>
    <scope>NUCLEOTIDE SEQUENCE [LARGE SCALE GENOMIC DNA]</scope>
    <source>
        <strain evidence="13 14">HN1</strain>
    </source>
</reference>
<evidence type="ECO:0000256" key="9">
    <source>
        <dbReference type="ARBA" id="ARBA00023136"/>
    </source>
</evidence>
<dbReference type="PIRSF" id="PIRSF015761">
    <property type="entry name" value="Protein_L"/>
    <property type="match status" value="1"/>
</dbReference>
<dbReference type="Gene3D" id="3.30.420.380">
    <property type="match status" value="1"/>
</dbReference>
<dbReference type="InterPro" id="IPR007812">
    <property type="entry name" value="T2SS_protein-GspL"/>
</dbReference>
<evidence type="ECO:0000259" key="12">
    <source>
        <dbReference type="Pfam" id="PF12693"/>
    </source>
</evidence>
<keyword evidence="4" id="KW-1003">Cell membrane</keyword>
<dbReference type="InterPro" id="IPR024230">
    <property type="entry name" value="GspL_cyto_dom"/>
</dbReference>
<sequence>MSYRLYVQPLWPTETPEGELPERVFHWALLDAGGEIQARGQGDRRETIEQTLSQNALENVNMVGVVPGDEVLFCVADIPAKQARYIRQALPFAVEEQLAQDVDSMHLALGENSERGYQVAAIDRHAMTNWQALFRGWAHTRLTAIYADAALLPVENEGGWTICLDGDRAMVANNSGEWLRIHAANLAMFIQTLALPREDEVISEVAVTLYGSPADLEQHQALEGAVASQGAISLRQEVLEISPIELLAHAHIRHRCRPINLCEGAFSLNGGSSGALKPWRPLIAVACTWFVLQVGLEVGLGIYKQQQADKLQDQAMAVYREAFPQDRRTTANNVRRVIQGQLRQRDSQGQALDFLALVKHAGHQYATLPGRSQVSFSAMNYTESRGELVVDLRADSFDKLNALRSGLVQRGLEADIGSVVNEASGARGRLTISGG</sequence>
<feature type="domain" description="GspL cytoplasmic actin-ATPase-like" evidence="11">
    <location>
        <begin position="50"/>
        <end position="189"/>
    </location>
</feature>
<dbReference type="Proteomes" id="UP001269819">
    <property type="component" value="Unassembled WGS sequence"/>
</dbReference>
<evidence type="ECO:0000256" key="5">
    <source>
        <dbReference type="ARBA" id="ARBA00022519"/>
    </source>
</evidence>
<dbReference type="InterPro" id="IPR043129">
    <property type="entry name" value="ATPase_NBD"/>
</dbReference>
<evidence type="ECO:0000256" key="1">
    <source>
        <dbReference type="ARBA" id="ARBA00004377"/>
    </source>
</evidence>
<dbReference type="CDD" id="cd24017">
    <property type="entry name" value="ASKHA_T2SSL_N"/>
    <property type="match status" value="1"/>
</dbReference>
<keyword evidence="8" id="KW-1133">Transmembrane helix</keyword>
<evidence type="ECO:0000256" key="4">
    <source>
        <dbReference type="ARBA" id="ARBA00022475"/>
    </source>
</evidence>
<evidence type="ECO:0000256" key="2">
    <source>
        <dbReference type="ARBA" id="ARBA00005318"/>
    </source>
</evidence>
<comment type="subcellular location">
    <subcellularLocation>
        <location evidence="1">Cell inner membrane</location>
        <topology evidence="1">Single-pass membrane protein</topology>
    </subcellularLocation>
</comment>
<keyword evidence="9" id="KW-0472">Membrane</keyword>
<comment type="caution">
    <text evidence="13">The sequence shown here is derived from an EMBL/GenBank/DDBJ whole genome shotgun (WGS) entry which is preliminary data.</text>
</comment>
<evidence type="ECO:0000256" key="6">
    <source>
        <dbReference type="ARBA" id="ARBA00022692"/>
    </source>
</evidence>
<dbReference type="Gene3D" id="3.30.1360.100">
    <property type="entry name" value="General secretion pathway protein M, EpsM"/>
    <property type="match status" value="1"/>
</dbReference>
<comment type="similarity">
    <text evidence="2 10">Belongs to the GSP L family.</text>
</comment>
<evidence type="ECO:0000313" key="13">
    <source>
        <dbReference type="EMBL" id="MDV2079137.1"/>
    </source>
</evidence>
<accession>A0ABU3VXY2</accession>
<dbReference type="SUPFAM" id="SSF53067">
    <property type="entry name" value="Actin-like ATPase domain"/>
    <property type="match status" value="1"/>
</dbReference>
<keyword evidence="5" id="KW-0997">Cell inner membrane</keyword>
<evidence type="ECO:0000313" key="14">
    <source>
        <dbReference type="Proteomes" id="UP001269819"/>
    </source>
</evidence>
<protein>
    <recommendedName>
        <fullName evidence="10">Type II secretion system protein L</fullName>
        <shortName evidence="10">T2SS protein L</shortName>
    </recommendedName>
</protein>
<dbReference type="RefSeq" id="WP_316973757.1">
    <property type="nucleotide sequence ID" value="NZ_JAWIIJ010000006.1"/>
</dbReference>
<dbReference type="EMBL" id="JAWIIJ010000006">
    <property type="protein sequence ID" value="MDV2079137.1"/>
    <property type="molecule type" value="Genomic_DNA"/>
</dbReference>
<evidence type="ECO:0000256" key="8">
    <source>
        <dbReference type="ARBA" id="ARBA00022989"/>
    </source>
</evidence>
<evidence type="ECO:0000256" key="3">
    <source>
        <dbReference type="ARBA" id="ARBA00022448"/>
    </source>
</evidence>
<organism evidence="13 14">
    <name type="scientific">Marinobacter xestospongiae</name>
    <dbReference type="NCBI Taxonomy" id="994319"/>
    <lineage>
        <taxon>Bacteria</taxon>
        <taxon>Pseudomonadati</taxon>
        <taxon>Pseudomonadota</taxon>
        <taxon>Gammaproteobacteria</taxon>
        <taxon>Pseudomonadales</taxon>
        <taxon>Marinobacteraceae</taxon>
        <taxon>Marinobacter</taxon>
    </lineage>
</organism>
<keyword evidence="6" id="KW-0812">Transmembrane</keyword>